<feature type="region of interest" description="Disordered" evidence="1">
    <location>
        <begin position="77"/>
        <end position="126"/>
    </location>
</feature>
<organism evidence="2 3">
    <name type="scientific">Phytophthora nicotianae CJ01A1</name>
    <dbReference type="NCBI Taxonomy" id="1317063"/>
    <lineage>
        <taxon>Eukaryota</taxon>
        <taxon>Sar</taxon>
        <taxon>Stramenopiles</taxon>
        <taxon>Oomycota</taxon>
        <taxon>Peronosporomycetes</taxon>
        <taxon>Peronosporales</taxon>
        <taxon>Peronosporaceae</taxon>
        <taxon>Phytophthora</taxon>
    </lineage>
</organism>
<feature type="compositionally biased region" description="Basic and acidic residues" evidence="1">
    <location>
        <begin position="86"/>
        <end position="98"/>
    </location>
</feature>
<name>W2WM46_PHYNI</name>
<evidence type="ECO:0000313" key="3">
    <source>
        <dbReference type="Proteomes" id="UP000018958"/>
    </source>
</evidence>
<dbReference type="AlphaFoldDB" id="W2WM46"/>
<dbReference type="Proteomes" id="UP000018958">
    <property type="component" value="Unassembled WGS sequence"/>
</dbReference>
<protein>
    <submittedName>
        <fullName evidence="2">Uncharacterized protein</fullName>
    </submittedName>
</protein>
<gene>
    <name evidence="2" type="ORF">F441_12912</name>
</gene>
<comment type="caution">
    <text evidence="2">The sequence shown here is derived from an EMBL/GenBank/DDBJ whole genome shotgun (WGS) entry which is preliminary data.</text>
</comment>
<evidence type="ECO:0000313" key="2">
    <source>
        <dbReference type="EMBL" id="ETP11581.1"/>
    </source>
</evidence>
<proteinExistence type="predicted"/>
<evidence type="ECO:0000256" key="1">
    <source>
        <dbReference type="SAM" id="MobiDB-lite"/>
    </source>
</evidence>
<feature type="compositionally biased region" description="Basic and acidic residues" evidence="1">
    <location>
        <begin position="111"/>
        <end position="121"/>
    </location>
</feature>
<accession>W2WM46</accession>
<sequence length="285" mass="32520">MALFMLLAAPQLKSTSHAALGQWRKLHSEYEGEVAMRYKNDLTKMAEVLVSGDVDVANVTDDFILAKIDEIITSDRDFQRRKRSHGRDPSESKRKEKQTQSTTNQSPAKYRKIEHGGEPTKKNITAGHARPVKPCEAFVIDKDEFIMGEDILTDLGISIDRQLEQLAEKSSADDDDPIPFEDAFGVGCTSADKKDKLWIIVYMYDVWRYRLRPVPPAKVPPLEIRLKKGATPFRCMLKVYPPHIRKFVHVFNDELVRLGWVFENGLSRWACPAQKARQGRVPPDK</sequence>
<dbReference type="EMBL" id="ANIX01002533">
    <property type="protein sequence ID" value="ETP11581.1"/>
    <property type="molecule type" value="Genomic_DNA"/>
</dbReference>
<reference evidence="2 3" key="1">
    <citation type="submission" date="2013-11" db="EMBL/GenBank/DDBJ databases">
        <title>The Genome Sequence of Phytophthora parasitica CJ01A1.</title>
        <authorList>
            <consortium name="The Broad Institute Genomics Platform"/>
            <person name="Russ C."/>
            <person name="Tyler B."/>
            <person name="Panabieres F."/>
            <person name="Shan W."/>
            <person name="Tripathy S."/>
            <person name="Grunwald N."/>
            <person name="Machado M."/>
            <person name="Johnson C.S."/>
            <person name="Walker B."/>
            <person name="Young S.K."/>
            <person name="Zeng Q."/>
            <person name="Gargeya S."/>
            <person name="Fitzgerald M."/>
            <person name="Haas B."/>
            <person name="Abouelleil A."/>
            <person name="Allen A.W."/>
            <person name="Alvarado L."/>
            <person name="Arachchi H.M."/>
            <person name="Berlin A.M."/>
            <person name="Chapman S.B."/>
            <person name="Gainer-Dewar J."/>
            <person name="Goldberg J."/>
            <person name="Griggs A."/>
            <person name="Gujja S."/>
            <person name="Hansen M."/>
            <person name="Howarth C."/>
            <person name="Imamovic A."/>
            <person name="Ireland A."/>
            <person name="Larimer J."/>
            <person name="McCowan C."/>
            <person name="Murphy C."/>
            <person name="Pearson M."/>
            <person name="Poon T.W."/>
            <person name="Priest M."/>
            <person name="Roberts A."/>
            <person name="Saif S."/>
            <person name="Shea T."/>
            <person name="Sisk P."/>
            <person name="Sykes S."/>
            <person name="Wortman J."/>
            <person name="Nusbaum C."/>
            <person name="Birren B."/>
        </authorList>
    </citation>
    <scope>NUCLEOTIDE SEQUENCE [LARGE SCALE GENOMIC DNA]</scope>
    <source>
        <strain evidence="2 3">CJ01A1</strain>
    </source>
</reference>